<gene>
    <name evidence="19" type="ORF">HMPREF3230_00110</name>
</gene>
<evidence type="ECO:0000256" key="9">
    <source>
        <dbReference type="ARBA" id="ARBA00032370"/>
    </source>
</evidence>
<evidence type="ECO:0000256" key="14">
    <source>
        <dbReference type="ARBA" id="ARBA00044770"/>
    </source>
</evidence>
<evidence type="ECO:0000256" key="5">
    <source>
        <dbReference type="ARBA" id="ARBA00022960"/>
    </source>
</evidence>
<keyword evidence="19" id="KW-0132">Cell division</keyword>
<feature type="transmembrane region" description="Helical" evidence="18">
    <location>
        <begin position="437"/>
        <end position="460"/>
    </location>
</feature>
<comment type="function">
    <text evidence="16">Peptidoglycan polymerase that is essential for cell division.</text>
</comment>
<keyword evidence="19" id="KW-0131">Cell cycle</keyword>
<dbReference type="GO" id="GO:0015648">
    <property type="term" value="F:lipid-linked peptidoglycan transporter activity"/>
    <property type="evidence" value="ECO:0007669"/>
    <property type="project" value="TreeGrafter"/>
</dbReference>
<dbReference type="Pfam" id="PF01098">
    <property type="entry name" value="FTSW_RODA_SPOVE"/>
    <property type="match status" value="1"/>
</dbReference>
<evidence type="ECO:0000313" key="20">
    <source>
        <dbReference type="Proteomes" id="UP000070505"/>
    </source>
</evidence>
<feature type="transmembrane region" description="Helical" evidence="18">
    <location>
        <begin position="408"/>
        <end position="430"/>
    </location>
</feature>
<evidence type="ECO:0000256" key="2">
    <source>
        <dbReference type="ARBA" id="ARBA00022676"/>
    </source>
</evidence>
<dbReference type="PANTHER" id="PTHR30474">
    <property type="entry name" value="CELL CYCLE PROTEIN"/>
    <property type="match status" value="1"/>
</dbReference>
<feature type="compositionally biased region" description="Polar residues" evidence="17">
    <location>
        <begin position="93"/>
        <end position="112"/>
    </location>
</feature>
<keyword evidence="8 18" id="KW-0472">Membrane</keyword>
<dbReference type="PATRIC" id="fig|2702.101.peg.109"/>
<dbReference type="Proteomes" id="UP000070505">
    <property type="component" value="Unassembled WGS sequence"/>
</dbReference>
<keyword evidence="6" id="KW-0573">Peptidoglycan synthesis</keyword>
<proteinExistence type="inferred from homology"/>
<evidence type="ECO:0000256" key="7">
    <source>
        <dbReference type="ARBA" id="ARBA00022989"/>
    </source>
</evidence>
<accession>A0A135ZBW5</accession>
<reference evidence="19 20" key="1">
    <citation type="submission" date="2016-02" db="EMBL/GenBank/DDBJ databases">
        <authorList>
            <person name="Wen L."/>
            <person name="He K."/>
            <person name="Yang H."/>
        </authorList>
    </citation>
    <scope>NUCLEOTIDE SEQUENCE [LARGE SCALE GENOMIC DNA]</scope>
    <source>
        <strain evidence="19 20">CMW7778B</strain>
    </source>
</reference>
<feature type="transmembrane region" description="Helical" evidence="18">
    <location>
        <begin position="472"/>
        <end position="490"/>
    </location>
</feature>
<evidence type="ECO:0000256" key="12">
    <source>
        <dbReference type="ARBA" id="ARBA00041185"/>
    </source>
</evidence>
<comment type="catalytic activity">
    <reaction evidence="15">
        <text>[GlcNAc-(1-&gt;4)-Mur2Ac(oyl-L-Ala-gamma-D-Glu-L-Lys-D-Ala-D-Ala)](n)-di-trans,octa-cis-undecaprenyl diphosphate + beta-D-GlcNAc-(1-&gt;4)-Mur2Ac(oyl-L-Ala-gamma-D-Glu-L-Lys-D-Ala-D-Ala)-di-trans,octa-cis-undecaprenyl diphosphate = [GlcNAc-(1-&gt;4)-Mur2Ac(oyl-L-Ala-gamma-D-Glu-L-Lys-D-Ala-D-Ala)](n+1)-di-trans,octa-cis-undecaprenyl diphosphate + di-trans,octa-cis-undecaprenyl diphosphate + H(+)</text>
        <dbReference type="Rhea" id="RHEA:23708"/>
        <dbReference type="Rhea" id="RHEA-COMP:9602"/>
        <dbReference type="Rhea" id="RHEA-COMP:9603"/>
        <dbReference type="ChEBI" id="CHEBI:15378"/>
        <dbReference type="ChEBI" id="CHEBI:58405"/>
        <dbReference type="ChEBI" id="CHEBI:60033"/>
        <dbReference type="ChEBI" id="CHEBI:78435"/>
        <dbReference type="EC" id="2.4.99.28"/>
    </reaction>
</comment>
<evidence type="ECO:0000256" key="4">
    <source>
        <dbReference type="ARBA" id="ARBA00022692"/>
    </source>
</evidence>
<dbReference type="GO" id="GO:0005886">
    <property type="term" value="C:plasma membrane"/>
    <property type="evidence" value="ECO:0007669"/>
    <property type="project" value="TreeGrafter"/>
</dbReference>
<comment type="similarity">
    <text evidence="11">Belongs to the SEDS family. FtsW subfamily.</text>
</comment>
<dbReference type="GO" id="GO:0051301">
    <property type="term" value="P:cell division"/>
    <property type="evidence" value="ECO:0007669"/>
    <property type="project" value="UniProtKB-KW"/>
</dbReference>
<evidence type="ECO:0000256" key="13">
    <source>
        <dbReference type="ARBA" id="ARBA00041418"/>
    </source>
</evidence>
<dbReference type="GO" id="GO:0008360">
    <property type="term" value="P:regulation of cell shape"/>
    <property type="evidence" value="ECO:0007669"/>
    <property type="project" value="UniProtKB-KW"/>
</dbReference>
<feature type="transmembrane region" description="Helical" evidence="18">
    <location>
        <begin position="318"/>
        <end position="335"/>
    </location>
</feature>
<evidence type="ECO:0000256" key="1">
    <source>
        <dbReference type="ARBA" id="ARBA00004141"/>
    </source>
</evidence>
<dbReference type="PANTHER" id="PTHR30474:SF2">
    <property type="entry name" value="PEPTIDOGLYCAN GLYCOSYLTRANSFERASE FTSW-RELATED"/>
    <property type="match status" value="1"/>
</dbReference>
<keyword evidence="3" id="KW-0808">Transferase</keyword>
<evidence type="ECO:0000256" key="16">
    <source>
        <dbReference type="ARBA" id="ARBA00049966"/>
    </source>
</evidence>
<evidence type="ECO:0000256" key="15">
    <source>
        <dbReference type="ARBA" id="ARBA00049902"/>
    </source>
</evidence>
<dbReference type="EMBL" id="LSRC01000004">
    <property type="protein sequence ID" value="KXI19119.1"/>
    <property type="molecule type" value="Genomic_DNA"/>
</dbReference>
<evidence type="ECO:0000256" key="11">
    <source>
        <dbReference type="ARBA" id="ARBA00038053"/>
    </source>
</evidence>
<feature type="region of interest" description="Disordered" evidence="17">
    <location>
        <begin position="88"/>
        <end position="112"/>
    </location>
</feature>
<keyword evidence="5" id="KW-0133">Cell shape</keyword>
<evidence type="ECO:0000313" key="19">
    <source>
        <dbReference type="EMBL" id="KXI19119.1"/>
    </source>
</evidence>
<keyword evidence="7 18" id="KW-1133">Transmembrane helix</keyword>
<evidence type="ECO:0000256" key="6">
    <source>
        <dbReference type="ARBA" id="ARBA00022984"/>
    </source>
</evidence>
<dbReference type="EC" id="2.4.99.28" evidence="14"/>
<feature type="transmembrane region" description="Helical" evidence="18">
    <location>
        <begin position="295"/>
        <end position="311"/>
    </location>
</feature>
<comment type="caution">
    <text evidence="19">The sequence shown here is derived from an EMBL/GenBank/DDBJ whole genome shotgun (WGS) entry which is preliminary data.</text>
</comment>
<evidence type="ECO:0000256" key="10">
    <source>
        <dbReference type="ARBA" id="ARBA00033270"/>
    </source>
</evidence>
<dbReference type="GO" id="GO:0009252">
    <property type="term" value="P:peptidoglycan biosynthetic process"/>
    <property type="evidence" value="ECO:0007669"/>
    <property type="project" value="UniProtKB-KW"/>
</dbReference>
<keyword evidence="2" id="KW-0328">Glycosyltransferase</keyword>
<feature type="compositionally biased region" description="Low complexity" evidence="17">
    <location>
        <begin position="51"/>
        <end position="73"/>
    </location>
</feature>
<sequence>MSNKRFSCKRSDKKSSSVVHSIIRSIVRNIVYALTHVISMSDYVESDSKNSKSSNKSSNKSSRSVSSGSSSTNSFSLFDNSNYRNGGNGGNDAQESLNDAKSANESESQTSFNNKKLQKSAFRKYIGVRSIFNPLWCLYGLRLSVVLLSVFGVFMVISSSSITLISRNNSPWGKGLWQAGFCIAGFIAYFLLSRVVPTNFYRKKIGLIYIFAIAMQILTWIPGIRHEANGNAGWIKIGYISLQPAEITKLALCMWLPMALLIAAKRYKSIGFKAYFPVLIGLAFPVLLIVAGKDLGTALIVIFIAFVSFYIGGFPTKWLFVIAGLAIAGVLLMIVTSQNRMRRIFATFYGCDAKDIRGVCFQSIHAQYAIASGGFLGVGIGNSREKWNYLPYAHNDFIFAIIGEEMGFLGASIVIALYIVIGWCLIASALKARSRFISIVLVCIASWIVGQGLVNILVVVQVLPVMGVPMPFVSAGGSSLVMCLAAIGVADSLMRENLRTLIVYNVPISGLKKSSLSKVGSSKDSVR</sequence>
<feature type="transmembrane region" description="Helical" evidence="18">
    <location>
        <begin position="270"/>
        <end position="289"/>
    </location>
</feature>
<evidence type="ECO:0000256" key="17">
    <source>
        <dbReference type="SAM" id="MobiDB-lite"/>
    </source>
</evidence>
<evidence type="ECO:0000256" key="18">
    <source>
        <dbReference type="SAM" id="Phobius"/>
    </source>
</evidence>
<evidence type="ECO:0000256" key="8">
    <source>
        <dbReference type="ARBA" id="ARBA00023136"/>
    </source>
</evidence>
<dbReference type="InterPro" id="IPR001182">
    <property type="entry name" value="FtsW/RodA"/>
</dbReference>
<feature type="transmembrane region" description="Helical" evidence="18">
    <location>
        <begin position="176"/>
        <end position="193"/>
    </location>
</feature>
<organism evidence="19 20">
    <name type="scientific">Gardnerella vaginalis</name>
    <dbReference type="NCBI Taxonomy" id="2702"/>
    <lineage>
        <taxon>Bacteria</taxon>
        <taxon>Bacillati</taxon>
        <taxon>Actinomycetota</taxon>
        <taxon>Actinomycetes</taxon>
        <taxon>Bifidobacteriales</taxon>
        <taxon>Bifidobacteriaceae</taxon>
        <taxon>Gardnerella</taxon>
    </lineage>
</organism>
<keyword evidence="4 18" id="KW-0812">Transmembrane</keyword>
<dbReference type="AlphaFoldDB" id="A0A135ZBW5"/>
<name>A0A135ZBW5_GARVA</name>
<dbReference type="GO" id="GO:0032153">
    <property type="term" value="C:cell division site"/>
    <property type="evidence" value="ECO:0007669"/>
    <property type="project" value="TreeGrafter"/>
</dbReference>
<comment type="subcellular location">
    <subcellularLocation>
        <location evidence="1">Membrane</location>
        <topology evidence="1">Multi-pass membrane protein</topology>
    </subcellularLocation>
</comment>
<evidence type="ECO:0000256" key="3">
    <source>
        <dbReference type="ARBA" id="ARBA00022679"/>
    </source>
</evidence>
<protein>
    <recommendedName>
        <fullName evidence="12">Probable peptidoglycan glycosyltransferase FtsW</fullName>
        <ecNumber evidence="14">2.4.99.28</ecNumber>
    </recommendedName>
    <alternativeName>
        <fullName evidence="13">Cell division protein FtsW</fullName>
    </alternativeName>
    <alternativeName>
        <fullName evidence="10">Cell wall polymerase</fullName>
    </alternativeName>
    <alternativeName>
        <fullName evidence="9">Peptidoglycan polymerase</fullName>
    </alternativeName>
</protein>
<feature type="transmembrane region" description="Helical" evidence="18">
    <location>
        <begin position="139"/>
        <end position="164"/>
    </location>
</feature>
<dbReference type="GO" id="GO:0008955">
    <property type="term" value="F:peptidoglycan glycosyltransferase activity"/>
    <property type="evidence" value="ECO:0007669"/>
    <property type="project" value="UniProtKB-EC"/>
</dbReference>
<feature type="transmembrane region" description="Helical" evidence="18">
    <location>
        <begin position="205"/>
        <end position="224"/>
    </location>
</feature>
<feature type="region of interest" description="Disordered" evidence="17">
    <location>
        <begin position="45"/>
        <end position="73"/>
    </location>
</feature>